<dbReference type="Pfam" id="PF03544">
    <property type="entry name" value="TonB_C"/>
    <property type="match status" value="1"/>
</dbReference>
<organism evidence="13 14">
    <name type="scientific">Pseudoxanthomonas winnipegensis</name>
    <dbReference type="NCBI Taxonomy" id="2480810"/>
    <lineage>
        <taxon>Bacteria</taxon>
        <taxon>Pseudomonadati</taxon>
        <taxon>Pseudomonadota</taxon>
        <taxon>Gammaproteobacteria</taxon>
        <taxon>Lysobacterales</taxon>
        <taxon>Lysobacteraceae</taxon>
        <taxon>Pseudoxanthomonas</taxon>
    </lineage>
</organism>
<feature type="compositionally biased region" description="Pro residues" evidence="10">
    <location>
        <begin position="76"/>
        <end position="86"/>
    </location>
</feature>
<evidence type="ECO:0000259" key="12">
    <source>
        <dbReference type="PROSITE" id="PS52015"/>
    </source>
</evidence>
<feature type="compositionally biased region" description="Low complexity" evidence="10">
    <location>
        <begin position="131"/>
        <end position="140"/>
    </location>
</feature>
<dbReference type="PANTHER" id="PTHR33446">
    <property type="entry name" value="PROTEIN TONB-RELATED"/>
    <property type="match status" value="1"/>
</dbReference>
<dbReference type="OrthoDB" id="9792439at2"/>
<dbReference type="InterPro" id="IPR037682">
    <property type="entry name" value="TonB_C"/>
</dbReference>
<keyword evidence="7" id="KW-0653">Protein transport</keyword>
<sequence>MSRQRRWSMVRTLPYGPEGRVNVARISGIAAAMLVHALAFMLLLIPATLPPLAAPVHDQAKTDFELIHKPVEATVAPPPRPTPTRPAPTQRTMPAPTPITVSRPVDVPVAVTQTMADPAPPTMAEPTAVEPGPAQAPSGPLASASLSYVHAPAPAYPRSAIASHAEGTVVLRVLVDVDGTPLEASIETSSGNRDLDRAARTQVLKAWKFQPAMQDGRAVQAYGRVPVDFSLR</sequence>
<keyword evidence="4" id="KW-1003">Cell membrane</keyword>
<dbReference type="InterPro" id="IPR051045">
    <property type="entry name" value="TonB-dependent_transducer"/>
</dbReference>
<protein>
    <submittedName>
        <fullName evidence="13">Energy transducer TonB</fullName>
    </submittedName>
</protein>
<keyword evidence="3" id="KW-0813">Transport</keyword>
<evidence type="ECO:0000256" key="9">
    <source>
        <dbReference type="ARBA" id="ARBA00023136"/>
    </source>
</evidence>
<dbReference type="GO" id="GO:0031992">
    <property type="term" value="F:energy transducer activity"/>
    <property type="evidence" value="ECO:0007669"/>
    <property type="project" value="TreeGrafter"/>
</dbReference>
<name>A0A4Q8L5P8_9GAMM</name>
<dbReference type="Proteomes" id="UP000292627">
    <property type="component" value="Unassembled WGS sequence"/>
</dbReference>
<dbReference type="FunFam" id="3.30.1150.10:FF:000007">
    <property type="entry name" value="Energy transducer TonB"/>
    <property type="match status" value="1"/>
</dbReference>
<feature type="region of interest" description="Disordered" evidence="10">
    <location>
        <begin position="116"/>
        <end position="140"/>
    </location>
</feature>
<comment type="similarity">
    <text evidence="2">Belongs to the TonB family.</text>
</comment>
<evidence type="ECO:0000256" key="4">
    <source>
        <dbReference type="ARBA" id="ARBA00022475"/>
    </source>
</evidence>
<feature type="domain" description="TonB C-terminal" evidence="12">
    <location>
        <begin position="141"/>
        <end position="232"/>
    </location>
</feature>
<reference evidence="13 14" key="1">
    <citation type="submission" date="2019-02" db="EMBL/GenBank/DDBJ databases">
        <title>WGS of Pseudoxanthomonas species novum from clinical isolates.</title>
        <authorList>
            <person name="Bernier A.-M."/>
            <person name="Bernard K."/>
            <person name="Vachon A."/>
        </authorList>
    </citation>
    <scope>NUCLEOTIDE SEQUENCE [LARGE SCALE GENOMIC DNA]</scope>
    <source>
        <strain evidence="13 14">NML171200</strain>
    </source>
</reference>
<keyword evidence="6 11" id="KW-0812">Transmembrane</keyword>
<dbReference type="SUPFAM" id="SSF74653">
    <property type="entry name" value="TolA/TonB C-terminal domain"/>
    <property type="match status" value="1"/>
</dbReference>
<evidence type="ECO:0000256" key="10">
    <source>
        <dbReference type="SAM" id="MobiDB-lite"/>
    </source>
</evidence>
<feature type="region of interest" description="Disordered" evidence="10">
    <location>
        <begin position="73"/>
        <end position="102"/>
    </location>
</feature>
<accession>A0A4Q8L5P8</accession>
<dbReference type="AlphaFoldDB" id="A0A4Q8L5P8"/>
<evidence type="ECO:0000313" key="13">
    <source>
        <dbReference type="EMBL" id="TAA21708.1"/>
    </source>
</evidence>
<feature type="transmembrane region" description="Helical" evidence="11">
    <location>
        <begin position="21"/>
        <end position="45"/>
    </location>
</feature>
<keyword evidence="9 11" id="KW-0472">Membrane</keyword>
<evidence type="ECO:0000313" key="14">
    <source>
        <dbReference type="Proteomes" id="UP000292627"/>
    </source>
</evidence>
<evidence type="ECO:0000256" key="11">
    <source>
        <dbReference type="SAM" id="Phobius"/>
    </source>
</evidence>
<keyword evidence="5" id="KW-0997">Cell inner membrane</keyword>
<evidence type="ECO:0000256" key="2">
    <source>
        <dbReference type="ARBA" id="ARBA00006555"/>
    </source>
</evidence>
<evidence type="ECO:0000256" key="8">
    <source>
        <dbReference type="ARBA" id="ARBA00022989"/>
    </source>
</evidence>
<dbReference type="InterPro" id="IPR006260">
    <property type="entry name" value="TonB/TolA_C"/>
</dbReference>
<comment type="subcellular location">
    <subcellularLocation>
        <location evidence="1">Cell inner membrane</location>
        <topology evidence="1">Single-pass membrane protein</topology>
        <orientation evidence="1">Periplasmic side</orientation>
    </subcellularLocation>
</comment>
<evidence type="ECO:0000256" key="1">
    <source>
        <dbReference type="ARBA" id="ARBA00004383"/>
    </source>
</evidence>
<evidence type="ECO:0000256" key="6">
    <source>
        <dbReference type="ARBA" id="ARBA00022692"/>
    </source>
</evidence>
<dbReference type="GO" id="GO:0098797">
    <property type="term" value="C:plasma membrane protein complex"/>
    <property type="evidence" value="ECO:0007669"/>
    <property type="project" value="TreeGrafter"/>
</dbReference>
<evidence type="ECO:0000256" key="7">
    <source>
        <dbReference type="ARBA" id="ARBA00022927"/>
    </source>
</evidence>
<dbReference type="NCBIfam" id="TIGR01352">
    <property type="entry name" value="tonB_Cterm"/>
    <property type="match status" value="1"/>
</dbReference>
<evidence type="ECO:0000256" key="3">
    <source>
        <dbReference type="ARBA" id="ARBA00022448"/>
    </source>
</evidence>
<dbReference type="Gene3D" id="3.30.1150.10">
    <property type="match status" value="1"/>
</dbReference>
<dbReference type="PANTHER" id="PTHR33446:SF2">
    <property type="entry name" value="PROTEIN TONB"/>
    <property type="match status" value="1"/>
</dbReference>
<dbReference type="EMBL" id="SHMC01000008">
    <property type="protein sequence ID" value="TAA21708.1"/>
    <property type="molecule type" value="Genomic_DNA"/>
</dbReference>
<dbReference type="GO" id="GO:0015031">
    <property type="term" value="P:protein transport"/>
    <property type="evidence" value="ECO:0007669"/>
    <property type="project" value="UniProtKB-KW"/>
</dbReference>
<gene>
    <name evidence="13" type="ORF">EA660_17285</name>
</gene>
<evidence type="ECO:0000256" key="5">
    <source>
        <dbReference type="ARBA" id="ARBA00022519"/>
    </source>
</evidence>
<dbReference type="PROSITE" id="PS52015">
    <property type="entry name" value="TONB_CTD"/>
    <property type="match status" value="1"/>
</dbReference>
<keyword evidence="8 11" id="KW-1133">Transmembrane helix</keyword>
<proteinExistence type="inferred from homology"/>
<dbReference type="GO" id="GO:0055085">
    <property type="term" value="P:transmembrane transport"/>
    <property type="evidence" value="ECO:0007669"/>
    <property type="project" value="InterPro"/>
</dbReference>
<comment type="caution">
    <text evidence="13">The sequence shown here is derived from an EMBL/GenBank/DDBJ whole genome shotgun (WGS) entry which is preliminary data.</text>
</comment>